<keyword evidence="8" id="KW-0520">NAD</keyword>
<evidence type="ECO:0000256" key="5">
    <source>
        <dbReference type="ARBA" id="ARBA00022723"/>
    </source>
</evidence>
<dbReference type="InterPro" id="IPR050241">
    <property type="entry name" value="NAD-cap_RNA_hydrolase_NudC"/>
</dbReference>
<dbReference type="PROSITE" id="PS51462">
    <property type="entry name" value="NUDIX"/>
    <property type="match status" value="1"/>
</dbReference>
<dbReference type="PRINTS" id="PR00502">
    <property type="entry name" value="NUDIXFAMILY"/>
</dbReference>
<evidence type="ECO:0000313" key="12">
    <source>
        <dbReference type="Proteomes" id="UP000019483"/>
    </source>
</evidence>
<feature type="domain" description="Nudix hydrolase" evidence="10">
    <location>
        <begin position="174"/>
        <end position="297"/>
    </location>
</feature>
<dbReference type="GO" id="GO:0006742">
    <property type="term" value="P:NADP+ catabolic process"/>
    <property type="evidence" value="ECO:0007669"/>
    <property type="project" value="TreeGrafter"/>
</dbReference>
<sequence>MSSEDTIQFTDFMPMVRPPQKDDNSDSFCFAFKNRELLLVGDEGNYRLPLMKEMEKLDFSGIRTQYLGELRDISCYSMELNASINSDESVSGDPFKPESTAADVCKLSKNTCFVGLRELNGILEETLTALAGKAVHIMEWDKNTLYCGRCGSETSLKEAERAKMCPECGFTSFPKISPAIIVMIEKEDKLLLARSPHFPKGRYSIIAGFVEPGESIEQAVVREVMEEVGINIKNVKYFGSQPWPFPDSLMIGFTAEHAEGDIQIDGVEIEDAGWYTKDEIPNIPGTHSISGQLIQHFISRHS</sequence>
<dbReference type="SUPFAM" id="SSF55811">
    <property type="entry name" value="Nudix"/>
    <property type="match status" value="2"/>
</dbReference>
<dbReference type="CDD" id="cd03429">
    <property type="entry name" value="NUDIX_NADH_pyrophosphatase_Nudt13"/>
    <property type="match status" value="1"/>
</dbReference>
<keyword evidence="7" id="KW-0460">Magnesium</keyword>
<protein>
    <recommendedName>
        <fullName evidence="4">NAD(+) diphosphatase</fullName>
        <ecNumber evidence="4">3.6.1.22</ecNumber>
    </recommendedName>
</protein>
<dbReference type="Pfam" id="PF00293">
    <property type="entry name" value="NUDIX"/>
    <property type="match status" value="1"/>
</dbReference>
<evidence type="ECO:0000256" key="2">
    <source>
        <dbReference type="ARBA" id="ARBA00001947"/>
    </source>
</evidence>
<dbReference type="GO" id="GO:0046872">
    <property type="term" value="F:metal ion binding"/>
    <property type="evidence" value="ECO:0007669"/>
    <property type="project" value="UniProtKB-KW"/>
</dbReference>
<dbReference type="STRING" id="1090322.MettiDRAFT_2821"/>
<keyword evidence="12" id="KW-1185">Reference proteome</keyword>
<dbReference type="PANTHER" id="PTHR42904:SF6">
    <property type="entry name" value="NAD-CAPPED RNA HYDROLASE NUDT12"/>
    <property type="match status" value="1"/>
</dbReference>
<gene>
    <name evidence="11" type="ORF">MettiDRAFT_2821</name>
</gene>
<keyword evidence="5" id="KW-0479">Metal-binding</keyword>
<organism evidence="11 12">
    <name type="scientific">Methanolobus tindarius DSM 2278</name>
    <dbReference type="NCBI Taxonomy" id="1090322"/>
    <lineage>
        <taxon>Archaea</taxon>
        <taxon>Methanobacteriati</taxon>
        <taxon>Methanobacteriota</taxon>
        <taxon>Stenosarchaea group</taxon>
        <taxon>Methanomicrobia</taxon>
        <taxon>Methanosarcinales</taxon>
        <taxon>Methanosarcinaceae</taxon>
        <taxon>Methanolobus</taxon>
    </lineage>
</organism>
<name>W9DUK9_METTI</name>
<dbReference type="InterPro" id="IPR020476">
    <property type="entry name" value="Nudix_hydrolase"/>
</dbReference>
<dbReference type="PROSITE" id="PS00893">
    <property type="entry name" value="NUDIX_BOX"/>
    <property type="match status" value="1"/>
</dbReference>
<dbReference type="EMBL" id="AZAJ01000001">
    <property type="protein sequence ID" value="ETA69325.1"/>
    <property type="molecule type" value="Genomic_DNA"/>
</dbReference>
<accession>W9DUK9</accession>
<evidence type="ECO:0000256" key="3">
    <source>
        <dbReference type="ARBA" id="ARBA00009595"/>
    </source>
</evidence>
<reference evidence="11 12" key="1">
    <citation type="submission" date="2013-08" db="EMBL/GenBank/DDBJ databases">
        <authorList>
            <consortium name="DOE Joint Genome Institute"/>
            <person name="Eisen J."/>
            <person name="Huntemann M."/>
            <person name="Han J."/>
            <person name="Chen A."/>
            <person name="Kyrpides N."/>
            <person name="Mavromatis K."/>
            <person name="Markowitz V."/>
            <person name="Palaniappan K."/>
            <person name="Ivanova N."/>
            <person name="Schaumberg A."/>
            <person name="Pati A."/>
            <person name="Liolios K."/>
            <person name="Nordberg H.P."/>
            <person name="Cantor M.N."/>
            <person name="Hua S.X."/>
            <person name="Woyke T."/>
        </authorList>
    </citation>
    <scope>NUCLEOTIDE SEQUENCE [LARGE SCALE GENOMIC DNA]</scope>
    <source>
        <strain evidence="11 12">DSM 2278</strain>
    </source>
</reference>
<dbReference type="RefSeq" id="WP_023846457.1">
    <property type="nucleotide sequence ID" value="NZ_AZAJ01000001.1"/>
</dbReference>
<dbReference type="Gene3D" id="3.90.79.10">
    <property type="entry name" value="Nucleoside Triphosphate Pyrophosphohydrolase"/>
    <property type="match status" value="1"/>
</dbReference>
<evidence type="ECO:0000256" key="9">
    <source>
        <dbReference type="ARBA" id="ARBA00023679"/>
    </source>
</evidence>
<evidence type="ECO:0000259" key="10">
    <source>
        <dbReference type="PROSITE" id="PS51462"/>
    </source>
</evidence>
<dbReference type="InterPro" id="IPR049734">
    <property type="entry name" value="NudC-like_C"/>
</dbReference>
<dbReference type="EC" id="3.6.1.22" evidence="4"/>
<dbReference type="Pfam" id="PF09297">
    <property type="entry name" value="Zn_ribbon_NUD"/>
    <property type="match status" value="1"/>
</dbReference>
<dbReference type="AlphaFoldDB" id="W9DUK9"/>
<evidence type="ECO:0000256" key="6">
    <source>
        <dbReference type="ARBA" id="ARBA00022801"/>
    </source>
</evidence>
<dbReference type="Proteomes" id="UP000019483">
    <property type="component" value="Unassembled WGS sequence"/>
</dbReference>
<dbReference type="InterPro" id="IPR015376">
    <property type="entry name" value="Znr_NADH_PPase"/>
</dbReference>
<dbReference type="OrthoDB" id="40462at2157"/>
<dbReference type="InterPro" id="IPR015797">
    <property type="entry name" value="NUDIX_hydrolase-like_dom_sf"/>
</dbReference>
<dbReference type="Gene3D" id="3.90.79.20">
    <property type="match status" value="1"/>
</dbReference>
<proteinExistence type="inferred from homology"/>
<dbReference type="GO" id="GO:0019677">
    <property type="term" value="P:NAD+ catabolic process"/>
    <property type="evidence" value="ECO:0007669"/>
    <property type="project" value="TreeGrafter"/>
</dbReference>
<evidence type="ECO:0000313" key="11">
    <source>
        <dbReference type="EMBL" id="ETA69325.1"/>
    </source>
</evidence>
<dbReference type="InterPro" id="IPR020084">
    <property type="entry name" value="NUDIX_hydrolase_CS"/>
</dbReference>
<dbReference type="GO" id="GO:0005829">
    <property type="term" value="C:cytosol"/>
    <property type="evidence" value="ECO:0007669"/>
    <property type="project" value="TreeGrafter"/>
</dbReference>
<comment type="cofactor">
    <cofactor evidence="1">
        <name>Mg(2+)</name>
        <dbReference type="ChEBI" id="CHEBI:18420"/>
    </cofactor>
</comment>
<evidence type="ECO:0000256" key="7">
    <source>
        <dbReference type="ARBA" id="ARBA00022842"/>
    </source>
</evidence>
<evidence type="ECO:0000256" key="8">
    <source>
        <dbReference type="ARBA" id="ARBA00023027"/>
    </source>
</evidence>
<dbReference type="GO" id="GO:0035529">
    <property type="term" value="F:NADH pyrophosphatase activity"/>
    <property type="evidence" value="ECO:0007669"/>
    <property type="project" value="TreeGrafter"/>
</dbReference>
<evidence type="ECO:0000256" key="4">
    <source>
        <dbReference type="ARBA" id="ARBA00012381"/>
    </source>
</evidence>
<dbReference type="InterPro" id="IPR000086">
    <property type="entry name" value="NUDIX_hydrolase_dom"/>
</dbReference>
<dbReference type="PANTHER" id="PTHR42904">
    <property type="entry name" value="NUDIX HYDROLASE, NUDC SUBFAMILY"/>
    <property type="match status" value="1"/>
</dbReference>
<comment type="similarity">
    <text evidence="3">Belongs to the Nudix hydrolase family. NudC subfamily.</text>
</comment>
<comment type="cofactor">
    <cofactor evidence="2">
        <name>Zn(2+)</name>
        <dbReference type="ChEBI" id="CHEBI:29105"/>
    </cofactor>
</comment>
<dbReference type="NCBIfam" id="NF001299">
    <property type="entry name" value="PRK00241.1"/>
    <property type="match status" value="1"/>
</dbReference>
<comment type="catalytic activity">
    <reaction evidence="9">
        <text>a 5'-end NAD(+)-phospho-ribonucleoside in mRNA + H2O = a 5'-end phospho-adenosine-phospho-ribonucleoside in mRNA + beta-nicotinamide D-ribonucleotide + 2 H(+)</text>
        <dbReference type="Rhea" id="RHEA:60876"/>
        <dbReference type="Rhea" id="RHEA-COMP:15698"/>
        <dbReference type="Rhea" id="RHEA-COMP:15719"/>
        <dbReference type="ChEBI" id="CHEBI:14649"/>
        <dbReference type="ChEBI" id="CHEBI:15377"/>
        <dbReference type="ChEBI" id="CHEBI:15378"/>
        <dbReference type="ChEBI" id="CHEBI:144029"/>
        <dbReference type="ChEBI" id="CHEBI:144051"/>
    </reaction>
    <physiologicalReaction direction="left-to-right" evidence="9">
        <dbReference type="Rhea" id="RHEA:60877"/>
    </physiologicalReaction>
</comment>
<comment type="caution">
    <text evidence="11">The sequence shown here is derived from an EMBL/GenBank/DDBJ whole genome shotgun (WGS) entry which is preliminary data.</text>
</comment>
<keyword evidence="6 11" id="KW-0378">Hydrolase</keyword>
<evidence type="ECO:0000256" key="1">
    <source>
        <dbReference type="ARBA" id="ARBA00001946"/>
    </source>
</evidence>